<proteinExistence type="predicted"/>
<dbReference type="HOGENOM" id="CLU_3094356_0_0_3"/>
<dbReference type="Proteomes" id="UP000000268">
    <property type="component" value="Chromosome"/>
</dbReference>
<dbReference type="EMBL" id="CP000828">
    <property type="protein sequence ID" value="ABW27614.1"/>
    <property type="molecule type" value="Genomic_DNA"/>
</dbReference>
<dbReference type="AlphaFoldDB" id="B0C6Q8"/>
<keyword evidence="2" id="KW-1185">Reference proteome</keyword>
<organism evidence="1 2">
    <name type="scientific">Acaryochloris marina (strain MBIC 11017)</name>
    <dbReference type="NCBI Taxonomy" id="329726"/>
    <lineage>
        <taxon>Bacteria</taxon>
        <taxon>Bacillati</taxon>
        <taxon>Cyanobacteriota</taxon>
        <taxon>Cyanophyceae</taxon>
        <taxon>Acaryochloridales</taxon>
        <taxon>Acaryochloridaceae</taxon>
        <taxon>Acaryochloris</taxon>
    </lineage>
</organism>
<dbReference type="KEGG" id="amr:AM1_2607"/>
<accession>B0C6Q8</accession>
<gene>
    <name evidence="1" type="ordered locus">AM1_2607</name>
</gene>
<sequence>MSLWLASAAQARGRLGYLGDVAIDILRYCAELDLCYVLMGARDNGLWDCSH</sequence>
<protein>
    <submittedName>
        <fullName evidence="1">Uncharacterized protein</fullName>
    </submittedName>
</protein>
<dbReference type="STRING" id="329726.AM1_2607"/>
<evidence type="ECO:0000313" key="1">
    <source>
        <dbReference type="EMBL" id="ABW27614.1"/>
    </source>
</evidence>
<evidence type="ECO:0000313" key="2">
    <source>
        <dbReference type="Proteomes" id="UP000000268"/>
    </source>
</evidence>
<name>B0C6Q8_ACAM1</name>
<reference evidence="1 2" key="1">
    <citation type="journal article" date="2008" name="Proc. Natl. Acad. Sci. U.S.A.">
        <title>Niche adaptation and genome expansion in the chlorophyll d-producing cyanobacterium Acaryochloris marina.</title>
        <authorList>
            <person name="Swingley W.D."/>
            <person name="Chen M."/>
            <person name="Cheung P.C."/>
            <person name="Conrad A.L."/>
            <person name="Dejesa L.C."/>
            <person name="Hao J."/>
            <person name="Honchak B.M."/>
            <person name="Karbach L.E."/>
            <person name="Kurdoglu A."/>
            <person name="Lahiri S."/>
            <person name="Mastrian S.D."/>
            <person name="Miyashita H."/>
            <person name="Page L."/>
            <person name="Ramakrishna P."/>
            <person name="Satoh S."/>
            <person name="Sattley W.M."/>
            <person name="Shimada Y."/>
            <person name="Taylor H.L."/>
            <person name="Tomo T."/>
            <person name="Tsuchiya T."/>
            <person name="Wang Z.T."/>
            <person name="Raymond J."/>
            <person name="Mimuro M."/>
            <person name="Blankenship R.E."/>
            <person name="Touchman J.W."/>
        </authorList>
    </citation>
    <scope>NUCLEOTIDE SEQUENCE [LARGE SCALE GENOMIC DNA]</scope>
    <source>
        <strain evidence="2">MBIC 11017</strain>
    </source>
</reference>